<dbReference type="Gene3D" id="3.60.20.10">
    <property type="entry name" value="Glutamine Phosphoribosylpyrophosphate, subunit 1, domain 1"/>
    <property type="match status" value="1"/>
</dbReference>
<evidence type="ECO:0000313" key="2">
    <source>
        <dbReference type="EMBL" id="EWM26844.1"/>
    </source>
</evidence>
<dbReference type="InterPro" id="IPR029055">
    <property type="entry name" value="Ntn_hydrolases_N"/>
</dbReference>
<evidence type="ECO:0000256" key="1">
    <source>
        <dbReference type="SAM" id="SignalP"/>
    </source>
</evidence>
<keyword evidence="2" id="KW-0647">Proteasome</keyword>
<accession>W7U2C2</accession>
<dbReference type="AlphaFoldDB" id="W7U2C2"/>
<dbReference type="GO" id="GO:0051603">
    <property type="term" value="P:proteolysis involved in protein catabolic process"/>
    <property type="evidence" value="ECO:0007669"/>
    <property type="project" value="InterPro"/>
</dbReference>
<proteinExistence type="predicted"/>
<dbReference type="Proteomes" id="UP000019335">
    <property type="component" value="Chromosome 8"/>
</dbReference>
<dbReference type="SUPFAM" id="SSF56235">
    <property type="entry name" value="N-terminal nucleophile aminohydrolases (Ntn hydrolases)"/>
    <property type="match status" value="1"/>
</dbReference>
<comment type="caution">
    <text evidence="2">The sequence shown here is derived from an EMBL/GenBank/DDBJ whole genome shotgun (WGS) entry which is preliminary data.</text>
</comment>
<protein>
    <submittedName>
        <fullName evidence="2">Proteasome alpha 1 subunit</fullName>
    </submittedName>
</protein>
<evidence type="ECO:0000313" key="3">
    <source>
        <dbReference type="Proteomes" id="UP000019335"/>
    </source>
</evidence>
<dbReference type="GO" id="GO:0005839">
    <property type="term" value="C:proteasome core complex"/>
    <property type="evidence" value="ECO:0007669"/>
    <property type="project" value="InterPro"/>
</dbReference>
<dbReference type="InterPro" id="IPR001353">
    <property type="entry name" value="Proteasome_sua/b"/>
</dbReference>
<name>W7U2C2_9STRA</name>
<reference evidence="2 3" key="1">
    <citation type="journal article" date="2014" name="Mol. Plant">
        <title>Chromosome Scale Genome Assembly and Transcriptome Profiling of Nannochloropsis gaditana in Nitrogen Depletion.</title>
        <authorList>
            <person name="Corteggiani Carpinelli E."/>
            <person name="Telatin A."/>
            <person name="Vitulo N."/>
            <person name="Forcato C."/>
            <person name="D'Angelo M."/>
            <person name="Schiavon R."/>
            <person name="Vezzi A."/>
            <person name="Giacometti G.M."/>
            <person name="Morosinotto T."/>
            <person name="Valle G."/>
        </authorList>
    </citation>
    <scope>NUCLEOTIDE SEQUENCE [LARGE SCALE GENOMIC DNA]</scope>
    <source>
        <strain evidence="2 3">B-31</strain>
    </source>
</reference>
<keyword evidence="1" id="KW-0732">Signal</keyword>
<feature type="signal peptide" evidence="1">
    <location>
        <begin position="1"/>
        <end position="30"/>
    </location>
</feature>
<dbReference type="EMBL" id="AZIL01000603">
    <property type="protein sequence ID" value="EWM26844.1"/>
    <property type="molecule type" value="Genomic_DNA"/>
</dbReference>
<sequence>MVVSVRGGLWGMGDLLLWCFVNFFFVPALCSSPPSTSVPNGGGTAPGGFSSRGELPQLDFARLGAYRFASPSLCVRTRRACYVLCARPEQHPLQDNYEVDPLSRDTITIPATTSSSTGRGVHLVSPGIGCLCQGQDGDVLALLGLMRREAEKYLHAFGHPISARVLAQRVGTILGGKGQETWSRPLCCISVLMSSSGTATSAAAIPSSPFRSSSLRGEAEMYQIDPTGLVFSIRGQVFGGKDATDPVAHDLQEWLGCFLQERDAEGEKGREEGEENEQEIWTALWTGMKKFIPNVAQHPESVECARAAASSFRRLGPVTVVVKGPEGVREE</sequence>
<gene>
    <name evidence="2" type="ORF">Naga_100263g5</name>
</gene>
<dbReference type="OrthoDB" id="10295964at2759"/>
<feature type="chain" id="PRO_5004901533" evidence="1">
    <location>
        <begin position="31"/>
        <end position="331"/>
    </location>
</feature>
<dbReference type="Pfam" id="PF00227">
    <property type="entry name" value="Proteasome"/>
    <property type="match status" value="1"/>
</dbReference>
<keyword evidence="3" id="KW-1185">Reference proteome</keyword>
<organism evidence="2 3">
    <name type="scientific">Nannochloropsis gaditana</name>
    <dbReference type="NCBI Taxonomy" id="72520"/>
    <lineage>
        <taxon>Eukaryota</taxon>
        <taxon>Sar</taxon>
        <taxon>Stramenopiles</taxon>
        <taxon>Ochrophyta</taxon>
        <taxon>Eustigmatophyceae</taxon>
        <taxon>Eustigmatales</taxon>
        <taxon>Monodopsidaceae</taxon>
        <taxon>Nannochloropsis</taxon>
    </lineage>
</organism>